<dbReference type="AlphaFoldDB" id="A0A401TTL3"/>
<feature type="non-terminal residue" evidence="1">
    <location>
        <position position="34"/>
    </location>
</feature>
<comment type="caution">
    <text evidence="1">The sequence shown here is derived from an EMBL/GenBank/DDBJ whole genome shotgun (WGS) entry which is preliminary data.</text>
</comment>
<gene>
    <name evidence="1" type="ORF">chiPu_0029934</name>
</gene>
<dbReference type="EMBL" id="BEZZ01170357">
    <property type="protein sequence ID" value="GCC45976.1"/>
    <property type="molecule type" value="Genomic_DNA"/>
</dbReference>
<dbReference type="Proteomes" id="UP000287033">
    <property type="component" value="Unassembled WGS sequence"/>
</dbReference>
<sequence length="34" mass="3878">MLRGQHLAKAPHRDDAVALGRREQMPVFQLLADH</sequence>
<keyword evidence="2" id="KW-1185">Reference proteome</keyword>
<name>A0A401TTL3_CHIPU</name>
<protein>
    <submittedName>
        <fullName evidence="1">Uncharacterized protein</fullName>
    </submittedName>
</protein>
<evidence type="ECO:0000313" key="1">
    <source>
        <dbReference type="EMBL" id="GCC45976.1"/>
    </source>
</evidence>
<evidence type="ECO:0000313" key="2">
    <source>
        <dbReference type="Proteomes" id="UP000287033"/>
    </source>
</evidence>
<organism evidence="1 2">
    <name type="scientific">Chiloscyllium punctatum</name>
    <name type="common">Brownbanded bambooshark</name>
    <name type="synonym">Hemiscyllium punctatum</name>
    <dbReference type="NCBI Taxonomy" id="137246"/>
    <lineage>
        <taxon>Eukaryota</taxon>
        <taxon>Metazoa</taxon>
        <taxon>Chordata</taxon>
        <taxon>Craniata</taxon>
        <taxon>Vertebrata</taxon>
        <taxon>Chondrichthyes</taxon>
        <taxon>Elasmobranchii</taxon>
        <taxon>Galeomorphii</taxon>
        <taxon>Galeoidea</taxon>
        <taxon>Orectolobiformes</taxon>
        <taxon>Hemiscylliidae</taxon>
        <taxon>Chiloscyllium</taxon>
    </lineage>
</organism>
<proteinExistence type="predicted"/>
<reference evidence="1 2" key="1">
    <citation type="journal article" date="2018" name="Nat. Ecol. Evol.">
        <title>Shark genomes provide insights into elasmobranch evolution and the origin of vertebrates.</title>
        <authorList>
            <person name="Hara Y"/>
            <person name="Yamaguchi K"/>
            <person name="Onimaru K"/>
            <person name="Kadota M"/>
            <person name="Koyanagi M"/>
            <person name="Keeley SD"/>
            <person name="Tatsumi K"/>
            <person name="Tanaka K"/>
            <person name="Motone F"/>
            <person name="Kageyama Y"/>
            <person name="Nozu R"/>
            <person name="Adachi N"/>
            <person name="Nishimura O"/>
            <person name="Nakagawa R"/>
            <person name="Tanegashima C"/>
            <person name="Kiyatake I"/>
            <person name="Matsumoto R"/>
            <person name="Murakumo K"/>
            <person name="Nishida K"/>
            <person name="Terakita A"/>
            <person name="Kuratani S"/>
            <person name="Sato K"/>
            <person name="Hyodo S Kuraku.S."/>
        </authorList>
    </citation>
    <scope>NUCLEOTIDE SEQUENCE [LARGE SCALE GENOMIC DNA]</scope>
</reference>
<accession>A0A401TTL3</accession>